<dbReference type="InterPro" id="IPR032466">
    <property type="entry name" value="Metal_Hydrolase"/>
</dbReference>
<dbReference type="EMBL" id="QRCT01000015">
    <property type="protein sequence ID" value="RDU24095.1"/>
    <property type="molecule type" value="Genomic_DNA"/>
</dbReference>
<evidence type="ECO:0000256" key="9">
    <source>
        <dbReference type="ARBA" id="ARBA00022833"/>
    </source>
</evidence>
<evidence type="ECO:0000259" key="10">
    <source>
        <dbReference type="Pfam" id="PF01979"/>
    </source>
</evidence>
<dbReference type="PANTHER" id="PTHR43668">
    <property type="entry name" value="ALLANTOINASE"/>
    <property type="match status" value="1"/>
</dbReference>
<name>A0A371AWY9_9FIRM</name>
<comment type="cofactor">
    <cofactor evidence="1">
        <name>Zn(2+)</name>
        <dbReference type="ChEBI" id="CHEBI:29105"/>
    </cofactor>
</comment>
<evidence type="ECO:0000256" key="5">
    <source>
        <dbReference type="ARBA" id="ARBA00011881"/>
    </source>
</evidence>
<dbReference type="Gene3D" id="2.30.40.10">
    <property type="entry name" value="Urease, subunit C, domain 1"/>
    <property type="match status" value="1"/>
</dbReference>
<dbReference type="GO" id="GO:0005737">
    <property type="term" value="C:cytoplasm"/>
    <property type="evidence" value="ECO:0007669"/>
    <property type="project" value="TreeGrafter"/>
</dbReference>
<comment type="caution">
    <text evidence="11">The sequence shown here is derived from an EMBL/GenBank/DDBJ whole genome shotgun (WGS) entry which is preliminary data.</text>
</comment>
<evidence type="ECO:0000256" key="8">
    <source>
        <dbReference type="ARBA" id="ARBA00022801"/>
    </source>
</evidence>
<dbReference type="InterPro" id="IPR017593">
    <property type="entry name" value="Allantoinase"/>
</dbReference>
<accession>A0A371AWY9</accession>
<dbReference type="Pfam" id="PF01979">
    <property type="entry name" value="Amidohydro_1"/>
    <property type="match status" value="1"/>
</dbReference>
<evidence type="ECO:0000313" key="11">
    <source>
        <dbReference type="EMBL" id="RDU24095.1"/>
    </source>
</evidence>
<dbReference type="GO" id="GO:0050897">
    <property type="term" value="F:cobalt ion binding"/>
    <property type="evidence" value="ECO:0007669"/>
    <property type="project" value="InterPro"/>
</dbReference>
<dbReference type="SUPFAM" id="SSF51338">
    <property type="entry name" value="Composite domain of metallo-dependent hydrolases"/>
    <property type="match status" value="1"/>
</dbReference>
<evidence type="ECO:0000256" key="3">
    <source>
        <dbReference type="ARBA" id="ARBA00008829"/>
    </source>
</evidence>
<dbReference type="NCBIfam" id="TIGR00857">
    <property type="entry name" value="pyrC_multi"/>
    <property type="match status" value="1"/>
</dbReference>
<comment type="pathway">
    <text evidence="2">Nitrogen metabolism; (S)-allantoin degradation; allantoate from (S)-allantoin: step 1/1.</text>
</comment>
<evidence type="ECO:0000313" key="12">
    <source>
        <dbReference type="Proteomes" id="UP000255036"/>
    </source>
</evidence>
<keyword evidence="9" id="KW-0862">Zinc</keyword>
<dbReference type="GO" id="GO:0008270">
    <property type="term" value="F:zinc ion binding"/>
    <property type="evidence" value="ECO:0007669"/>
    <property type="project" value="InterPro"/>
</dbReference>
<sequence>MMHLAINNAMIVTDKNIFKGSIGIQDGKVELISQSPIEADKVIQGDGKYLFPGIIDNHVHLNDPGFTWREDFAHGTKAAAIGGVTTIVDMPMQNEPAVSNAEIFEIKAKHVSSASYIDYSFWGALVDYNRSDIKGLRKAGAKAFKSFMCPVGKDYTSLFTGQIRDMLEITKSMDALAGFHCEDYNIIAYEEQKARREGRLSIKDYLKARPLSAEIIATQEILEIAREKGAQVHICHVSHRDVVDMIHEYRNKGVEVSLETCPHYLIFTEEDVIENGNVYKCSPPIREKNNLNLMWEAIENDRIDCIVSDHSPSQIDEKAESLGAFDAWGGISGLQTGLMTMYNEGVVKRGLEPTFIARTMAKRPAELFGLGAFKGQIQIGYDADLVLLDPKAHWEITDESLAYLNKFSAFTRLKGKGKPVMTILRGEIIVENGALSMVERKGQLIRC</sequence>
<dbReference type="OrthoDB" id="9765462at2"/>
<evidence type="ECO:0000256" key="1">
    <source>
        <dbReference type="ARBA" id="ARBA00001947"/>
    </source>
</evidence>
<organism evidence="11 12">
    <name type="scientific">Anaerosacchariphilus polymeriproducens</name>
    <dbReference type="NCBI Taxonomy" id="1812858"/>
    <lineage>
        <taxon>Bacteria</taxon>
        <taxon>Bacillati</taxon>
        <taxon>Bacillota</taxon>
        <taxon>Clostridia</taxon>
        <taxon>Lachnospirales</taxon>
        <taxon>Lachnospiraceae</taxon>
        <taxon>Anaerosacchariphilus</taxon>
    </lineage>
</organism>
<keyword evidence="8 11" id="KW-0378">Hydrolase</keyword>
<dbReference type="InterPro" id="IPR011059">
    <property type="entry name" value="Metal-dep_hydrolase_composite"/>
</dbReference>
<keyword evidence="7" id="KW-0479">Metal-binding</keyword>
<dbReference type="GO" id="GO:0006145">
    <property type="term" value="P:purine nucleobase catabolic process"/>
    <property type="evidence" value="ECO:0007669"/>
    <property type="project" value="TreeGrafter"/>
</dbReference>
<dbReference type="GO" id="GO:0004038">
    <property type="term" value="F:allantoinase activity"/>
    <property type="evidence" value="ECO:0007669"/>
    <property type="project" value="UniProtKB-EC"/>
</dbReference>
<dbReference type="EC" id="3.5.2.5" evidence="6"/>
<evidence type="ECO:0000256" key="4">
    <source>
        <dbReference type="ARBA" id="ARBA00010368"/>
    </source>
</evidence>
<dbReference type="RefSeq" id="WP_115481282.1">
    <property type="nucleotide sequence ID" value="NZ_QRCT01000015.1"/>
</dbReference>
<evidence type="ECO:0000256" key="7">
    <source>
        <dbReference type="ARBA" id="ARBA00022723"/>
    </source>
</evidence>
<dbReference type="FunFam" id="3.20.20.140:FF:000174">
    <property type="entry name" value="Dihydropyrimidinase-related protein 2"/>
    <property type="match status" value="1"/>
</dbReference>
<keyword evidence="12" id="KW-1185">Reference proteome</keyword>
<comment type="similarity">
    <text evidence="3">Belongs to the metallo-dependent hydrolases superfamily. Hydantoinase/dihydropyrimidinase family.</text>
</comment>
<gene>
    <name evidence="11" type="primary">allB</name>
    <name evidence="11" type="ORF">DWV06_06025</name>
</gene>
<dbReference type="GO" id="GO:0000256">
    <property type="term" value="P:allantoin catabolic process"/>
    <property type="evidence" value="ECO:0007669"/>
    <property type="project" value="InterPro"/>
</dbReference>
<reference evidence="11 12" key="1">
    <citation type="submission" date="2018-07" db="EMBL/GenBank/DDBJ databases">
        <title>Anaerosacharophilus polymeroproducens gen. nov. sp. nov., an anaerobic bacterium isolated from salt field.</title>
        <authorList>
            <person name="Kim W."/>
            <person name="Yang S.-H."/>
            <person name="Oh J."/>
            <person name="Lee J.-H."/>
            <person name="Kwon K.K."/>
        </authorList>
    </citation>
    <scope>NUCLEOTIDE SEQUENCE [LARGE SCALE GENOMIC DNA]</scope>
    <source>
        <strain evidence="11 12">MCWD5</strain>
    </source>
</reference>
<evidence type="ECO:0000256" key="6">
    <source>
        <dbReference type="ARBA" id="ARBA00012863"/>
    </source>
</evidence>
<dbReference type="SUPFAM" id="SSF51556">
    <property type="entry name" value="Metallo-dependent hydrolases"/>
    <property type="match status" value="1"/>
</dbReference>
<dbReference type="Proteomes" id="UP000255036">
    <property type="component" value="Unassembled WGS sequence"/>
</dbReference>
<dbReference type="AlphaFoldDB" id="A0A371AWY9"/>
<dbReference type="Gene3D" id="3.20.20.140">
    <property type="entry name" value="Metal-dependent hydrolases"/>
    <property type="match status" value="1"/>
</dbReference>
<dbReference type="InterPro" id="IPR006680">
    <property type="entry name" value="Amidohydro-rel"/>
</dbReference>
<comment type="subunit">
    <text evidence="5">Homotetramer.</text>
</comment>
<dbReference type="PANTHER" id="PTHR43668:SF2">
    <property type="entry name" value="ALLANTOINASE"/>
    <property type="match status" value="1"/>
</dbReference>
<protein>
    <recommendedName>
        <fullName evidence="6">allantoinase</fullName>
        <ecNumber evidence="6">3.5.2.5</ecNumber>
    </recommendedName>
</protein>
<proteinExistence type="inferred from homology"/>
<dbReference type="NCBIfam" id="TIGR03178">
    <property type="entry name" value="allantoinase"/>
    <property type="match status" value="1"/>
</dbReference>
<feature type="domain" description="Amidohydrolase-related" evidence="10">
    <location>
        <begin position="49"/>
        <end position="428"/>
    </location>
</feature>
<evidence type="ECO:0000256" key="2">
    <source>
        <dbReference type="ARBA" id="ARBA00004968"/>
    </source>
</evidence>
<comment type="similarity">
    <text evidence="4">Belongs to the metallo-dependent hydrolases superfamily. Allantoinase family.</text>
</comment>
<dbReference type="InterPro" id="IPR050138">
    <property type="entry name" value="DHOase/Allantoinase_Hydrolase"/>
</dbReference>